<dbReference type="PRINTS" id="PR00469">
    <property type="entry name" value="PNDRDTASEII"/>
</dbReference>
<dbReference type="Gene3D" id="3.50.50.60">
    <property type="entry name" value="FAD/NAD(P)-binding domain"/>
    <property type="match status" value="1"/>
</dbReference>
<dbReference type="RefSeq" id="WP_245759968.1">
    <property type="nucleotide sequence ID" value="NZ_FPCJ01000001.1"/>
</dbReference>
<keyword evidence="4" id="KW-1185">Reference proteome</keyword>
<dbReference type="InterPro" id="IPR050097">
    <property type="entry name" value="Ferredoxin-NADP_redctase_2"/>
</dbReference>
<dbReference type="PANTHER" id="PTHR48105">
    <property type="entry name" value="THIOREDOXIN REDUCTASE 1-RELATED-RELATED"/>
    <property type="match status" value="1"/>
</dbReference>
<dbReference type="STRING" id="1393122.SAMN05660895_2143"/>
<dbReference type="Proteomes" id="UP000199537">
    <property type="component" value="Unassembled WGS sequence"/>
</dbReference>
<proteinExistence type="predicted"/>
<dbReference type="PROSITE" id="PS51257">
    <property type="entry name" value="PROKAR_LIPOPROTEIN"/>
    <property type="match status" value="1"/>
</dbReference>
<keyword evidence="2" id="KW-0560">Oxidoreductase</keyword>
<organism evidence="3 4">
    <name type="scientific">Thermoflavifilum thermophilum</name>
    <dbReference type="NCBI Taxonomy" id="1393122"/>
    <lineage>
        <taxon>Bacteria</taxon>
        <taxon>Pseudomonadati</taxon>
        <taxon>Bacteroidota</taxon>
        <taxon>Chitinophagia</taxon>
        <taxon>Chitinophagales</taxon>
        <taxon>Chitinophagaceae</taxon>
        <taxon>Thermoflavifilum</taxon>
    </lineage>
</organism>
<evidence type="ECO:0000256" key="1">
    <source>
        <dbReference type="ARBA" id="ARBA00022630"/>
    </source>
</evidence>
<dbReference type="EMBL" id="FPCJ01000001">
    <property type="protein sequence ID" value="SFV35038.1"/>
    <property type="molecule type" value="Genomic_DNA"/>
</dbReference>
<evidence type="ECO:0000313" key="3">
    <source>
        <dbReference type="EMBL" id="SFV35038.1"/>
    </source>
</evidence>
<dbReference type="InterPro" id="IPR036188">
    <property type="entry name" value="FAD/NAD-bd_sf"/>
</dbReference>
<dbReference type="PRINTS" id="PR00368">
    <property type="entry name" value="FADPNR"/>
</dbReference>
<protein>
    <submittedName>
        <fullName evidence="3">Thioredoxin reductase (NADPH)</fullName>
    </submittedName>
</protein>
<keyword evidence="1" id="KW-0285">Flavoprotein</keyword>
<dbReference type="NCBIfam" id="TIGR04018">
    <property type="entry name" value="Bthiol_YpdA"/>
    <property type="match status" value="1"/>
</dbReference>
<dbReference type="AlphaFoldDB" id="A0A1I7NK74"/>
<reference evidence="4" key="1">
    <citation type="submission" date="2016-10" db="EMBL/GenBank/DDBJ databases">
        <authorList>
            <person name="Varghese N."/>
            <person name="Submissions S."/>
        </authorList>
    </citation>
    <scope>NUCLEOTIDE SEQUENCE [LARGE SCALE GENOMIC DNA]</scope>
    <source>
        <strain evidence="4">DSM 14807</strain>
    </source>
</reference>
<evidence type="ECO:0000313" key="4">
    <source>
        <dbReference type="Proteomes" id="UP000199537"/>
    </source>
</evidence>
<accession>A0A1I7NK74</accession>
<dbReference type="SUPFAM" id="SSF51905">
    <property type="entry name" value="FAD/NAD(P)-binding domain"/>
    <property type="match status" value="1"/>
</dbReference>
<dbReference type="Pfam" id="PF13738">
    <property type="entry name" value="Pyr_redox_3"/>
    <property type="match status" value="1"/>
</dbReference>
<sequence length="338" mass="38372">MMQKQVSNDVLDVLIIGGGPIGMACGIECVKNDLSYLIVEKGCLVNSLYNYPLNMTFFSTSDRLEIGGVPFISHNYKPTRSEALEYYRRVALSWKLHIKLYEAVTFTEKEGDVFVVHTSRNRTYLTRAIIVATGFYDIPNKLNVPGEDLPKVHHYFREAHPYFGQRIAVIGAANSAVDVALETYRKGAAEVTMIIREEQISDRVKYWVKPDIENRIQNGEIKAYFQSHVVAIREEEIDVQTPQGLITLPNDFVLAMTGYLPNFELLENLGVQIQDDEMRTPVYNEATMETNQPNVYLAGVVCGGLQTNKWFIENSRVHAVTIIQDLKRKKMALQSQLV</sequence>
<dbReference type="InterPro" id="IPR023856">
    <property type="entry name" value="Bdr"/>
</dbReference>
<gene>
    <name evidence="3" type="ORF">SAMN05660895_2143</name>
</gene>
<dbReference type="GO" id="GO:0016491">
    <property type="term" value="F:oxidoreductase activity"/>
    <property type="evidence" value="ECO:0007669"/>
    <property type="project" value="UniProtKB-KW"/>
</dbReference>
<name>A0A1I7NK74_9BACT</name>
<evidence type="ECO:0000256" key="2">
    <source>
        <dbReference type="ARBA" id="ARBA00023002"/>
    </source>
</evidence>